<sequence>MSDNFQDKDVNIIKASRMLQAKVGSGDIDKERIAKSQSVIESNKVDFVPLARQFLEELDNALQAVPEAPQDIKTAIQPVIESVMQIKGNAAMFNYTLVGSLASIVLNFLENLNTWDKDSHDIVEAHMKTLQLIVNNGMKGDGGQYGTQLVTELRDACQRYFNKKSGEPVASDVFFVE</sequence>
<evidence type="ECO:0000313" key="2">
    <source>
        <dbReference type="Proteomes" id="UP000595362"/>
    </source>
</evidence>
<evidence type="ECO:0000313" key="1">
    <source>
        <dbReference type="EMBL" id="QQG36288.1"/>
    </source>
</evidence>
<dbReference type="InterPro" id="IPR036641">
    <property type="entry name" value="HPT_dom_sf"/>
</dbReference>
<dbReference type="SUPFAM" id="SSF47226">
    <property type="entry name" value="Histidine-containing phosphotransfer domain, HPT domain"/>
    <property type="match status" value="1"/>
</dbReference>
<dbReference type="EMBL" id="CP066681">
    <property type="protein sequence ID" value="QQG36288.1"/>
    <property type="molecule type" value="Genomic_DNA"/>
</dbReference>
<accession>A0A7T5UI36</accession>
<organism evidence="1 2">
    <name type="scientific">Micavibrio aeruginosavorus</name>
    <dbReference type="NCBI Taxonomy" id="349221"/>
    <lineage>
        <taxon>Bacteria</taxon>
        <taxon>Pseudomonadati</taxon>
        <taxon>Bdellovibrionota</taxon>
        <taxon>Bdellovibrionia</taxon>
        <taxon>Bdellovibrionales</taxon>
        <taxon>Pseudobdellovibrionaceae</taxon>
        <taxon>Micavibrio</taxon>
    </lineage>
</organism>
<reference evidence="1 2" key="1">
    <citation type="submission" date="2020-07" db="EMBL/GenBank/DDBJ databases">
        <title>Huge and variable diversity of episymbiotic CPR bacteria and DPANN archaea in groundwater ecosystems.</title>
        <authorList>
            <person name="He C.Y."/>
            <person name="Keren R."/>
            <person name="Whittaker M."/>
            <person name="Farag I.F."/>
            <person name="Doudna J."/>
            <person name="Cate J.H.D."/>
            <person name="Banfield J.F."/>
        </authorList>
    </citation>
    <scope>NUCLEOTIDE SEQUENCE [LARGE SCALE GENOMIC DNA]</scope>
    <source>
        <strain evidence="1">NC_groundwater_70_Ag_B-0.1um_54_66</strain>
    </source>
</reference>
<dbReference type="AlphaFoldDB" id="A0A7T5UI36"/>
<gene>
    <name evidence="1" type="ORF">HYS17_00400</name>
</gene>
<protein>
    <submittedName>
        <fullName evidence="1">Uncharacterized protein</fullName>
    </submittedName>
</protein>
<dbReference type="Proteomes" id="UP000595362">
    <property type="component" value="Chromosome"/>
</dbReference>
<dbReference type="GO" id="GO:0000160">
    <property type="term" value="P:phosphorelay signal transduction system"/>
    <property type="evidence" value="ECO:0007669"/>
    <property type="project" value="InterPro"/>
</dbReference>
<name>A0A7T5UI36_9BACT</name>
<dbReference type="Gene3D" id="1.20.120.160">
    <property type="entry name" value="HPT domain"/>
    <property type="match status" value="1"/>
</dbReference>
<proteinExistence type="predicted"/>